<protein>
    <submittedName>
        <fullName evidence="1">Uncharacterized protein</fullName>
    </submittedName>
</protein>
<comment type="caution">
    <text evidence="1">The sequence shown here is derived from an EMBL/GenBank/DDBJ whole genome shotgun (WGS) entry which is preliminary data.</text>
</comment>
<gene>
    <name evidence="1" type="ORF">LK12_04745</name>
</gene>
<evidence type="ECO:0000313" key="1">
    <source>
        <dbReference type="EMBL" id="KHK93556.1"/>
    </source>
</evidence>
<keyword evidence="2" id="KW-1185">Reference proteome</keyword>
<reference evidence="1 2" key="1">
    <citation type="submission" date="2014-10" db="EMBL/GenBank/DDBJ databases">
        <title>Genome sequence of Novosphingobium malaysiense MUSC 273(T).</title>
        <authorList>
            <person name="Lee L.-H."/>
        </authorList>
    </citation>
    <scope>NUCLEOTIDE SEQUENCE [LARGE SCALE GENOMIC DNA]</scope>
    <source>
        <strain evidence="1 2">MUSC 273</strain>
    </source>
</reference>
<organism evidence="1 2">
    <name type="scientific">Novosphingobium malaysiense</name>
    <dbReference type="NCBI Taxonomy" id="1348853"/>
    <lineage>
        <taxon>Bacteria</taxon>
        <taxon>Pseudomonadati</taxon>
        <taxon>Pseudomonadota</taxon>
        <taxon>Alphaproteobacteria</taxon>
        <taxon>Sphingomonadales</taxon>
        <taxon>Sphingomonadaceae</taxon>
        <taxon>Novosphingobium</taxon>
    </lineage>
</organism>
<name>A0A0B1ZSD3_9SPHN</name>
<proteinExistence type="predicted"/>
<accession>A0A0B1ZSD3</accession>
<dbReference type="AlphaFoldDB" id="A0A0B1ZSD3"/>
<dbReference type="Proteomes" id="UP000031057">
    <property type="component" value="Unassembled WGS sequence"/>
</dbReference>
<evidence type="ECO:0000313" key="2">
    <source>
        <dbReference type="Proteomes" id="UP000031057"/>
    </source>
</evidence>
<dbReference type="EMBL" id="JTDI01000001">
    <property type="protein sequence ID" value="KHK93556.1"/>
    <property type="molecule type" value="Genomic_DNA"/>
</dbReference>
<dbReference type="RefSeq" id="WP_039279815.1">
    <property type="nucleotide sequence ID" value="NZ_JTDI01000001.1"/>
</dbReference>
<sequence length="168" mass="19154">MNGSDPRFEYTRNDYLYDQIDYFSERAKFHGSYADDADRIAVLLDSARYDEVVGLEDWQWEAEHYPSPALVAEKLTKYDNADIPIRAYYLSKALQRLLKFSGAPENMIADVTLLLRGYAPKGAEKYAQAQRALIENPGMSITKISEISNLDRSTIHTLIKKGVLVRPD</sequence>